<sequence>METYRGQFTEDFERESYEAYLSLLENSENLIAECIRKESPEPGDLRIFNIDPPFYLLITRKIDDNLYEVIPFTEFWALARTSANPPQMVLRNYKLTLSPLPFKYYFLEELLFNYSCRLIKVKGEDVRHIVKYVETARLDKVSELTRKFFEKETERIGKFSMSSILTALDRLEEEPIVLELPEEAYEREVAYAALGDCFRGENWLGVVENEVLHLYLPQELLGKEISIKYGDKEIFRGALNEIHFLITLKAKYYDLEGKLNVQVL</sequence>
<organism evidence="1">
    <name type="scientific">candidate division WOR-3 bacterium</name>
    <dbReference type="NCBI Taxonomy" id="2052148"/>
    <lineage>
        <taxon>Bacteria</taxon>
        <taxon>Bacteria division WOR-3</taxon>
    </lineage>
</organism>
<dbReference type="EMBL" id="DTDJ01000013">
    <property type="protein sequence ID" value="HGL16996.1"/>
    <property type="molecule type" value="Genomic_DNA"/>
</dbReference>
<proteinExistence type="predicted"/>
<evidence type="ECO:0000313" key="1">
    <source>
        <dbReference type="EMBL" id="HEN28138.1"/>
    </source>
</evidence>
<comment type="caution">
    <text evidence="1">The sequence shown here is derived from an EMBL/GenBank/DDBJ whole genome shotgun (WGS) entry which is preliminary data.</text>
</comment>
<reference evidence="1" key="1">
    <citation type="journal article" date="2020" name="mSystems">
        <title>Genome- and Community-Level Interaction Insights into Carbon Utilization and Element Cycling Functions of Hydrothermarchaeota in Hydrothermal Sediment.</title>
        <authorList>
            <person name="Zhou Z."/>
            <person name="Liu Y."/>
            <person name="Xu W."/>
            <person name="Pan J."/>
            <person name="Luo Z.H."/>
            <person name="Li M."/>
        </authorList>
    </citation>
    <scope>NUCLEOTIDE SEQUENCE [LARGE SCALE GENOMIC DNA]</scope>
    <source>
        <strain evidence="1">SpSt-34</strain>
        <strain evidence="2">SpSt-69</strain>
    </source>
</reference>
<protein>
    <submittedName>
        <fullName evidence="1">Uncharacterized protein</fullName>
    </submittedName>
</protein>
<dbReference type="EMBL" id="DSOL01000159">
    <property type="protein sequence ID" value="HEN28138.1"/>
    <property type="molecule type" value="Genomic_DNA"/>
</dbReference>
<accession>A0A7C2PE51</accession>
<evidence type="ECO:0000313" key="2">
    <source>
        <dbReference type="EMBL" id="HGL16996.1"/>
    </source>
</evidence>
<gene>
    <name evidence="1" type="ORF">ENQ77_05700</name>
    <name evidence="2" type="ORF">ENU66_01460</name>
</gene>
<name>A0A7C2PE51_UNCW3</name>
<dbReference type="AlphaFoldDB" id="A0A7C2PE51"/>